<proteinExistence type="predicted"/>
<dbReference type="InParanoid" id="A0A804QNS9"/>
<keyword evidence="3" id="KW-1185">Reference proteome</keyword>
<reference evidence="2" key="3">
    <citation type="submission" date="2021-05" db="UniProtKB">
        <authorList>
            <consortium name="EnsemblPlants"/>
        </authorList>
    </citation>
    <scope>IDENTIFICATION</scope>
    <source>
        <strain evidence="2">cv. B73</strain>
    </source>
</reference>
<reference evidence="3" key="1">
    <citation type="journal article" date="2009" name="Science">
        <title>The B73 maize genome: complexity, diversity, and dynamics.</title>
        <authorList>
            <person name="Schnable P.S."/>
            <person name="Ware D."/>
            <person name="Fulton R.S."/>
            <person name="Stein J.C."/>
            <person name="Wei F."/>
            <person name="Pasternak S."/>
            <person name="Liang C."/>
            <person name="Zhang J."/>
            <person name="Fulton L."/>
            <person name="Graves T.A."/>
            <person name="Minx P."/>
            <person name="Reily A.D."/>
            <person name="Courtney L."/>
            <person name="Kruchowski S.S."/>
            <person name="Tomlinson C."/>
            <person name="Strong C."/>
            <person name="Delehaunty K."/>
            <person name="Fronick C."/>
            <person name="Courtney B."/>
            <person name="Rock S.M."/>
            <person name="Belter E."/>
            <person name="Du F."/>
            <person name="Kim K."/>
            <person name="Abbott R.M."/>
            <person name="Cotton M."/>
            <person name="Levy A."/>
            <person name="Marchetto P."/>
            <person name="Ochoa K."/>
            <person name="Jackson S.M."/>
            <person name="Gillam B."/>
            <person name="Chen W."/>
            <person name="Yan L."/>
            <person name="Higginbotham J."/>
            <person name="Cardenas M."/>
            <person name="Waligorski J."/>
            <person name="Applebaum E."/>
            <person name="Phelps L."/>
            <person name="Falcone J."/>
            <person name="Kanchi K."/>
            <person name="Thane T."/>
            <person name="Scimone A."/>
            <person name="Thane N."/>
            <person name="Henke J."/>
            <person name="Wang T."/>
            <person name="Ruppert J."/>
            <person name="Shah N."/>
            <person name="Rotter K."/>
            <person name="Hodges J."/>
            <person name="Ingenthron E."/>
            <person name="Cordes M."/>
            <person name="Kohlberg S."/>
            <person name="Sgro J."/>
            <person name="Delgado B."/>
            <person name="Mead K."/>
            <person name="Chinwalla A."/>
            <person name="Leonard S."/>
            <person name="Crouse K."/>
            <person name="Collura K."/>
            <person name="Kudrna D."/>
            <person name="Currie J."/>
            <person name="He R."/>
            <person name="Angelova A."/>
            <person name="Rajasekar S."/>
            <person name="Mueller T."/>
            <person name="Lomeli R."/>
            <person name="Scara G."/>
            <person name="Ko A."/>
            <person name="Delaney K."/>
            <person name="Wissotski M."/>
            <person name="Lopez G."/>
            <person name="Campos D."/>
            <person name="Braidotti M."/>
            <person name="Ashley E."/>
            <person name="Golser W."/>
            <person name="Kim H."/>
            <person name="Lee S."/>
            <person name="Lin J."/>
            <person name="Dujmic Z."/>
            <person name="Kim W."/>
            <person name="Talag J."/>
            <person name="Zuccolo A."/>
            <person name="Fan C."/>
            <person name="Sebastian A."/>
            <person name="Kramer M."/>
            <person name="Spiegel L."/>
            <person name="Nascimento L."/>
            <person name="Zutavern T."/>
            <person name="Miller B."/>
            <person name="Ambroise C."/>
            <person name="Muller S."/>
            <person name="Spooner W."/>
            <person name="Narechania A."/>
            <person name="Ren L."/>
            <person name="Wei S."/>
            <person name="Kumari S."/>
            <person name="Faga B."/>
            <person name="Levy M.J."/>
            <person name="McMahan L."/>
            <person name="Van Buren P."/>
            <person name="Vaughn M.W."/>
            <person name="Ying K."/>
            <person name="Yeh C.-T."/>
            <person name="Emrich S.J."/>
            <person name="Jia Y."/>
            <person name="Kalyanaraman A."/>
            <person name="Hsia A.-P."/>
            <person name="Barbazuk W.B."/>
            <person name="Baucom R.S."/>
            <person name="Brutnell T.P."/>
            <person name="Carpita N.C."/>
            <person name="Chaparro C."/>
            <person name="Chia J.-M."/>
            <person name="Deragon J.-M."/>
            <person name="Estill J.C."/>
            <person name="Fu Y."/>
            <person name="Jeddeloh J.A."/>
            <person name="Han Y."/>
            <person name="Lee H."/>
            <person name="Li P."/>
            <person name="Lisch D.R."/>
            <person name="Liu S."/>
            <person name="Liu Z."/>
            <person name="Nagel D.H."/>
            <person name="McCann M.C."/>
            <person name="SanMiguel P."/>
            <person name="Myers A.M."/>
            <person name="Nettleton D."/>
            <person name="Nguyen J."/>
            <person name="Penning B.W."/>
            <person name="Ponnala L."/>
            <person name="Schneider K.L."/>
            <person name="Schwartz D.C."/>
            <person name="Sharma A."/>
            <person name="Soderlund C."/>
            <person name="Springer N.M."/>
            <person name="Sun Q."/>
            <person name="Wang H."/>
            <person name="Waterman M."/>
            <person name="Westerman R."/>
            <person name="Wolfgruber T.K."/>
            <person name="Yang L."/>
            <person name="Yu Y."/>
            <person name="Zhang L."/>
            <person name="Zhou S."/>
            <person name="Zhu Q."/>
            <person name="Bennetzen J.L."/>
            <person name="Dawe R.K."/>
            <person name="Jiang J."/>
            <person name="Jiang N."/>
            <person name="Presting G.G."/>
            <person name="Wessler S.R."/>
            <person name="Aluru S."/>
            <person name="Martienssen R.A."/>
            <person name="Clifton S.W."/>
            <person name="McCombie W.R."/>
            <person name="Wing R.A."/>
            <person name="Wilson R.K."/>
        </authorList>
    </citation>
    <scope>NUCLEOTIDE SEQUENCE [LARGE SCALE GENOMIC DNA]</scope>
    <source>
        <strain evidence="3">cv. B73</strain>
    </source>
</reference>
<sequence>MNSGYPPHQQIPRARGYRQTPAKLDNPNPSPAMGGYTLKSQQFYACAGSKCSPGVAAKCEHESTPFPSPSWTKEEPIG</sequence>
<accession>A0A804QNS9</accession>
<protein>
    <submittedName>
        <fullName evidence="2">Uncharacterized protein</fullName>
    </submittedName>
</protein>
<dbReference type="Gramene" id="Zm00001eb344740_T001">
    <property type="protein sequence ID" value="Zm00001eb344740_P001"/>
    <property type="gene ID" value="Zm00001eb344740"/>
</dbReference>
<name>A0A804QNS9_MAIZE</name>
<evidence type="ECO:0000256" key="1">
    <source>
        <dbReference type="SAM" id="MobiDB-lite"/>
    </source>
</evidence>
<organism evidence="2 3">
    <name type="scientific">Zea mays</name>
    <name type="common">Maize</name>
    <dbReference type="NCBI Taxonomy" id="4577"/>
    <lineage>
        <taxon>Eukaryota</taxon>
        <taxon>Viridiplantae</taxon>
        <taxon>Streptophyta</taxon>
        <taxon>Embryophyta</taxon>
        <taxon>Tracheophyta</taxon>
        <taxon>Spermatophyta</taxon>
        <taxon>Magnoliopsida</taxon>
        <taxon>Liliopsida</taxon>
        <taxon>Poales</taxon>
        <taxon>Poaceae</taxon>
        <taxon>PACMAD clade</taxon>
        <taxon>Panicoideae</taxon>
        <taxon>Andropogonodae</taxon>
        <taxon>Andropogoneae</taxon>
        <taxon>Tripsacinae</taxon>
        <taxon>Zea</taxon>
    </lineage>
</organism>
<feature type="region of interest" description="Disordered" evidence="1">
    <location>
        <begin position="57"/>
        <end position="78"/>
    </location>
</feature>
<evidence type="ECO:0000313" key="2">
    <source>
        <dbReference type="EnsemblPlants" id="Zm00001eb344740_P001"/>
    </source>
</evidence>
<feature type="region of interest" description="Disordered" evidence="1">
    <location>
        <begin position="1"/>
        <end position="35"/>
    </location>
</feature>
<evidence type="ECO:0000313" key="3">
    <source>
        <dbReference type="Proteomes" id="UP000007305"/>
    </source>
</evidence>
<dbReference type="AlphaFoldDB" id="A0A804QNS9"/>
<dbReference type="Proteomes" id="UP000007305">
    <property type="component" value="Chromosome 8"/>
</dbReference>
<reference evidence="2" key="2">
    <citation type="submission" date="2019-07" db="EMBL/GenBank/DDBJ databases">
        <authorList>
            <person name="Seetharam A."/>
            <person name="Woodhouse M."/>
            <person name="Cannon E."/>
        </authorList>
    </citation>
    <scope>NUCLEOTIDE SEQUENCE [LARGE SCALE GENOMIC DNA]</scope>
    <source>
        <strain evidence="2">cv. B73</strain>
    </source>
</reference>
<dbReference type="EnsemblPlants" id="Zm00001eb344740_T001">
    <property type="protein sequence ID" value="Zm00001eb344740_P001"/>
    <property type="gene ID" value="Zm00001eb344740"/>
</dbReference>